<dbReference type="PANTHER" id="PTHR48043:SF145">
    <property type="entry name" value="FI06409P-RELATED"/>
    <property type="match status" value="1"/>
</dbReference>
<dbReference type="AlphaFoldDB" id="A0A813DFL8"/>
<dbReference type="Proteomes" id="UP000654075">
    <property type="component" value="Unassembled WGS sequence"/>
</dbReference>
<feature type="non-terminal residue" evidence="3">
    <location>
        <position position="553"/>
    </location>
</feature>
<reference evidence="3" key="1">
    <citation type="submission" date="2021-02" db="EMBL/GenBank/DDBJ databases">
        <authorList>
            <person name="Dougan E. K."/>
            <person name="Rhodes N."/>
            <person name="Thang M."/>
            <person name="Chan C."/>
        </authorList>
    </citation>
    <scope>NUCLEOTIDE SEQUENCE</scope>
</reference>
<name>A0A813DFL8_POLGL</name>
<gene>
    <name evidence="3" type="ORF">PGLA1383_LOCUS3934</name>
</gene>
<keyword evidence="4" id="KW-1185">Reference proteome</keyword>
<dbReference type="Gene3D" id="3.40.50.2000">
    <property type="entry name" value="Glycogen Phosphorylase B"/>
    <property type="match status" value="1"/>
</dbReference>
<proteinExistence type="predicted"/>
<dbReference type="InterPro" id="IPR002213">
    <property type="entry name" value="UDP_glucos_trans"/>
</dbReference>
<dbReference type="InterPro" id="IPR050271">
    <property type="entry name" value="UDP-glycosyltransferase"/>
</dbReference>
<comment type="caution">
    <text evidence="3">The sequence shown here is derived from an EMBL/GenBank/DDBJ whole genome shotgun (WGS) entry which is preliminary data.</text>
</comment>
<dbReference type="SUPFAM" id="SSF53756">
    <property type="entry name" value="UDP-Glycosyltransferase/glycogen phosphorylase"/>
    <property type="match status" value="1"/>
</dbReference>
<keyword evidence="1" id="KW-0328">Glycosyltransferase</keyword>
<dbReference type="Pfam" id="PF00201">
    <property type="entry name" value="UDPGT"/>
    <property type="match status" value="1"/>
</dbReference>
<protein>
    <recommendedName>
        <fullName evidence="5">UDP-glycosyltransferases domain-containing protein</fullName>
    </recommendedName>
</protein>
<dbReference type="OrthoDB" id="5835829at2759"/>
<dbReference type="PANTHER" id="PTHR48043">
    <property type="entry name" value="EG:EG0003.4 PROTEIN-RELATED"/>
    <property type="match status" value="1"/>
</dbReference>
<evidence type="ECO:0000256" key="2">
    <source>
        <dbReference type="ARBA" id="ARBA00022679"/>
    </source>
</evidence>
<dbReference type="CDD" id="cd03784">
    <property type="entry name" value="GT1_Gtf-like"/>
    <property type="match status" value="1"/>
</dbReference>
<evidence type="ECO:0000313" key="3">
    <source>
        <dbReference type="EMBL" id="CAE8585016.1"/>
    </source>
</evidence>
<accession>A0A813DFL8</accession>
<evidence type="ECO:0000256" key="1">
    <source>
        <dbReference type="ARBA" id="ARBA00022676"/>
    </source>
</evidence>
<keyword evidence="2" id="KW-0808">Transferase</keyword>
<sequence length="553" mass="59974">MALTNSTLKQIRTSAGGIFSAYISSVREPLTQILESGIVKPRFALVTFPMGVVGQILQDHGVDLAVNMPTAVLPPIIPWAAPYIPIPFYHVSVYGMTLLDRLIVVGGSHVFQLAMHIAAAAGSKFYYIPDLNPALWRGRLVLVNNVPGLDYPQPLPPLVQYTGPVTDLAKMEKFPSEVETWLKTVPKGSPVVYVSFGSVAYLARERVQAMVATLTSAQYHVLWALPKSQQEGLPASMPSSILVHHWIPTPRALAHPKVVAFISHCGGNSVSESMAMGVPIIGYPQFSDQPAVCQRVADAGAGVVGAKGGWVQAKDVLEVVTDPAYTKRAQSIARLFKGFGGVSKAADLLEMGAKGDLALLQTPTERSLKAWFLLNGYDLLLLGVLASHLVIFTLARTAMLQSEQKPGVDTSRRPFLQFGQRYEVEKPVELPAETAAFGTVGSLRPIIRPLGCEPSSAQRARCVELRASGGYNKDKLEKEAFFTGDLFKSWQGLFKPKEVEMTEEELDAVAKREARSLAAEKALTSMKLNVLAGEDEEGVPLRRPAPIGILQTQ</sequence>
<dbReference type="EMBL" id="CAJNNV010001417">
    <property type="protein sequence ID" value="CAE8585016.1"/>
    <property type="molecule type" value="Genomic_DNA"/>
</dbReference>
<dbReference type="GO" id="GO:0008194">
    <property type="term" value="F:UDP-glycosyltransferase activity"/>
    <property type="evidence" value="ECO:0007669"/>
    <property type="project" value="InterPro"/>
</dbReference>
<organism evidence="3 4">
    <name type="scientific">Polarella glacialis</name>
    <name type="common">Dinoflagellate</name>
    <dbReference type="NCBI Taxonomy" id="89957"/>
    <lineage>
        <taxon>Eukaryota</taxon>
        <taxon>Sar</taxon>
        <taxon>Alveolata</taxon>
        <taxon>Dinophyceae</taxon>
        <taxon>Suessiales</taxon>
        <taxon>Suessiaceae</taxon>
        <taxon>Polarella</taxon>
    </lineage>
</organism>
<evidence type="ECO:0000313" key="4">
    <source>
        <dbReference type="Proteomes" id="UP000654075"/>
    </source>
</evidence>
<evidence type="ECO:0008006" key="5">
    <source>
        <dbReference type="Google" id="ProtNLM"/>
    </source>
</evidence>